<name>A0ABY7WSQ2_9LACO</name>
<dbReference type="SUPFAM" id="SSF51735">
    <property type="entry name" value="NAD(P)-binding Rossmann-fold domains"/>
    <property type="match status" value="1"/>
</dbReference>
<protein>
    <submittedName>
        <fullName evidence="11">Cation:proton antiporter</fullName>
    </submittedName>
</protein>
<dbReference type="InterPro" id="IPR036291">
    <property type="entry name" value="NAD(P)-bd_dom_sf"/>
</dbReference>
<keyword evidence="6 9" id="KW-1133">Transmembrane helix</keyword>
<feature type="domain" description="RCK C-terminal" evidence="10">
    <location>
        <begin position="528"/>
        <end position="609"/>
    </location>
</feature>
<evidence type="ECO:0000256" key="4">
    <source>
        <dbReference type="ARBA" id="ARBA00022449"/>
    </source>
</evidence>
<feature type="transmembrane region" description="Helical" evidence="9">
    <location>
        <begin position="57"/>
        <end position="76"/>
    </location>
</feature>
<evidence type="ECO:0000256" key="5">
    <source>
        <dbReference type="ARBA" id="ARBA00022692"/>
    </source>
</evidence>
<dbReference type="InterPro" id="IPR006037">
    <property type="entry name" value="RCK_C"/>
</dbReference>
<keyword evidence="4" id="KW-0050">Antiport</keyword>
<accession>A0ABY7WSQ2</accession>
<keyword evidence="12" id="KW-1185">Reference proteome</keyword>
<dbReference type="Pfam" id="PF02254">
    <property type="entry name" value="TrkA_N"/>
    <property type="match status" value="1"/>
</dbReference>
<evidence type="ECO:0000256" key="2">
    <source>
        <dbReference type="ARBA" id="ARBA00005551"/>
    </source>
</evidence>
<feature type="transmembrane region" description="Helical" evidence="9">
    <location>
        <begin position="328"/>
        <end position="352"/>
    </location>
</feature>
<proteinExistence type="inferred from homology"/>
<dbReference type="PROSITE" id="PS51202">
    <property type="entry name" value="RCK_C"/>
    <property type="match status" value="1"/>
</dbReference>
<evidence type="ECO:0000256" key="8">
    <source>
        <dbReference type="ARBA" id="ARBA00023136"/>
    </source>
</evidence>
<feature type="transmembrane region" description="Helical" evidence="9">
    <location>
        <begin position="186"/>
        <end position="205"/>
    </location>
</feature>
<dbReference type="Proteomes" id="UP001220377">
    <property type="component" value="Chromosome"/>
</dbReference>
<feature type="transmembrane region" description="Helical" evidence="9">
    <location>
        <begin position="158"/>
        <end position="180"/>
    </location>
</feature>
<comment type="subcellular location">
    <subcellularLocation>
        <location evidence="1">Membrane</location>
        <topology evidence="1">Multi-pass membrane protein</topology>
    </subcellularLocation>
</comment>
<dbReference type="Gene3D" id="3.40.50.720">
    <property type="entry name" value="NAD(P)-binding Rossmann-like Domain"/>
    <property type="match status" value="1"/>
</dbReference>
<evidence type="ECO:0000256" key="6">
    <source>
        <dbReference type="ARBA" id="ARBA00022989"/>
    </source>
</evidence>
<evidence type="ECO:0000313" key="11">
    <source>
        <dbReference type="EMBL" id="WDF82819.1"/>
    </source>
</evidence>
<feature type="transmembrane region" description="Helical" evidence="9">
    <location>
        <begin position="226"/>
        <end position="252"/>
    </location>
</feature>
<dbReference type="InterPro" id="IPR003148">
    <property type="entry name" value="RCK_N"/>
</dbReference>
<dbReference type="RefSeq" id="WP_274260536.1">
    <property type="nucleotide sequence ID" value="NZ_CP117884.1"/>
</dbReference>
<feature type="transmembrane region" description="Helical" evidence="9">
    <location>
        <begin position="126"/>
        <end position="146"/>
    </location>
</feature>
<sequence>MSQLSLLIVMIAALVVPLTMARFKISFIPNAVAEIVVGIILGETGFNLIHPNADLTLLSSLGVIILLFLSGMEIDFDLFKPQPANRNAQSKGPSPVTLAGLGFTTTVASALLLAVVLHYANLFNDIVLATILFSTIALGIVIAALKEKELLSQPLGQTILLTAALGEVLPLLAMTIYASFNGGHAGRIWLIVIIFVVAIILLRRFRSVYRFFADIDKSTTQLDIRLAFFLIFVLVTVAEQVGAENILGAFLAGMVMKLLNPSELTRDKLTSIGYGFFIPIFFIMSGAKLNLRTMITNPATLVLIPVFFACFIAAKGAEILIFKRRFKTINAVAAAALTSTTITLVLPTLQIARNLHAITTAQSGAFTLAAVLTAICSPIVFNRLFQPQEEEQIKTTVTFVGTNLLTIPVAQKLPSSQYDIRMLTDSEKNYRTYNSEAANVQLIPKMDEAALDSVGAFDCDLLVLGYRDGEVNYALALDAVKHGTTRIIARFERDLESERIDELQEKGVEIFNSYNVNVSLLRGLIETPSTLKLLTDTEAGIYEAAVNNRKYTGITLMSLPDIQGITISRIYRQGRFVAPHGDTLIEPGDHLLFTGDRATARQLQRELTRRN</sequence>
<dbReference type="Gene3D" id="3.30.70.1450">
    <property type="entry name" value="Regulator of K+ conductance, C-terminal domain"/>
    <property type="match status" value="1"/>
</dbReference>
<dbReference type="Pfam" id="PF02080">
    <property type="entry name" value="TrkA_C"/>
    <property type="match status" value="1"/>
</dbReference>
<dbReference type="Pfam" id="PF00999">
    <property type="entry name" value="Na_H_Exchanger"/>
    <property type="match status" value="1"/>
</dbReference>
<evidence type="ECO:0000256" key="3">
    <source>
        <dbReference type="ARBA" id="ARBA00022448"/>
    </source>
</evidence>
<feature type="transmembrane region" description="Helical" evidence="9">
    <location>
        <begin position="301"/>
        <end position="322"/>
    </location>
</feature>
<reference evidence="11 12" key="1">
    <citation type="submission" date="2023-02" db="EMBL/GenBank/DDBJ databases">
        <title>Genome sequence of Lacticaseibacillus sp. KACC 23028.</title>
        <authorList>
            <person name="Kim S."/>
            <person name="Heo J."/>
            <person name="Kwon S.-W."/>
        </authorList>
    </citation>
    <scope>NUCLEOTIDE SEQUENCE [LARGE SCALE GENOMIC DNA]</scope>
    <source>
        <strain evidence="11 12">KACC 23028</strain>
    </source>
</reference>
<evidence type="ECO:0000256" key="9">
    <source>
        <dbReference type="SAM" id="Phobius"/>
    </source>
</evidence>
<dbReference type="Gene3D" id="1.20.1530.20">
    <property type="match status" value="1"/>
</dbReference>
<feature type="transmembrane region" description="Helical" evidence="9">
    <location>
        <begin position="96"/>
        <end position="120"/>
    </location>
</feature>
<dbReference type="InterPro" id="IPR036721">
    <property type="entry name" value="RCK_C_sf"/>
</dbReference>
<keyword evidence="3" id="KW-0813">Transport</keyword>
<comment type="similarity">
    <text evidence="2">Belongs to the monovalent cation:proton antiporter 2 (CPA2) transporter (TC 2.A.37) family.</text>
</comment>
<dbReference type="PANTHER" id="PTHR43562:SF1">
    <property type="entry name" value="NA(+)_H(+) ANTIPORTER YJBQ-RELATED"/>
    <property type="match status" value="1"/>
</dbReference>
<evidence type="ECO:0000313" key="12">
    <source>
        <dbReference type="Proteomes" id="UP001220377"/>
    </source>
</evidence>
<dbReference type="EMBL" id="CP117884">
    <property type="protein sequence ID" value="WDF82819.1"/>
    <property type="molecule type" value="Genomic_DNA"/>
</dbReference>
<evidence type="ECO:0000256" key="7">
    <source>
        <dbReference type="ARBA" id="ARBA00023065"/>
    </source>
</evidence>
<evidence type="ECO:0000256" key="1">
    <source>
        <dbReference type="ARBA" id="ARBA00004141"/>
    </source>
</evidence>
<dbReference type="InterPro" id="IPR038770">
    <property type="entry name" value="Na+/solute_symporter_sf"/>
</dbReference>
<gene>
    <name evidence="11" type="ORF">PQ472_00845</name>
</gene>
<dbReference type="InterPro" id="IPR006153">
    <property type="entry name" value="Cation/H_exchanger_TM"/>
</dbReference>
<keyword evidence="8 9" id="KW-0472">Membrane</keyword>
<dbReference type="PANTHER" id="PTHR43562">
    <property type="entry name" value="NAPA-TYPE SODIUM/HYDROGEN ANTIPORTER"/>
    <property type="match status" value="1"/>
</dbReference>
<dbReference type="SUPFAM" id="SSF116726">
    <property type="entry name" value="TrkA C-terminal domain-like"/>
    <property type="match status" value="1"/>
</dbReference>
<keyword evidence="7" id="KW-0406">Ion transport</keyword>
<evidence type="ECO:0000259" key="10">
    <source>
        <dbReference type="PROSITE" id="PS51202"/>
    </source>
</evidence>
<feature type="transmembrane region" description="Helical" evidence="9">
    <location>
        <begin position="364"/>
        <end position="385"/>
    </location>
</feature>
<feature type="transmembrane region" description="Helical" evidence="9">
    <location>
        <begin position="272"/>
        <end position="289"/>
    </location>
</feature>
<keyword evidence="5 9" id="KW-0812">Transmembrane</keyword>
<organism evidence="11 12">
    <name type="scientific">Lacticaseibacillus pabuli</name>
    <dbReference type="NCBI Taxonomy" id="3025672"/>
    <lineage>
        <taxon>Bacteria</taxon>
        <taxon>Bacillati</taxon>
        <taxon>Bacillota</taxon>
        <taxon>Bacilli</taxon>
        <taxon>Lactobacillales</taxon>
        <taxon>Lactobacillaceae</taxon>
        <taxon>Lacticaseibacillus</taxon>
    </lineage>
</organism>